<dbReference type="EMBL" id="MU855679">
    <property type="protein sequence ID" value="KAK3900363.1"/>
    <property type="molecule type" value="Genomic_DNA"/>
</dbReference>
<organism evidence="2 3">
    <name type="scientific">Staphylotrichum tortipilum</name>
    <dbReference type="NCBI Taxonomy" id="2831512"/>
    <lineage>
        <taxon>Eukaryota</taxon>
        <taxon>Fungi</taxon>
        <taxon>Dikarya</taxon>
        <taxon>Ascomycota</taxon>
        <taxon>Pezizomycotina</taxon>
        <taxon>Sordariomycetes</taxon>
        <taxon>Sordariomycetidae</taxon>
        <taxon>Sordariales</taxon>
        <taxon>Chaetomiaceae</taxon>
        <taxon>Staphylotrichum</taxon>
    </lineage>
</organism>
<dbReference type="InterPro" id="IPR001810">
    <property type="entry name" value="F-box_dom"/>
</dbReference>
<dbReference type="Proteomes" id="UP001303889">
    <property type="component" value="Unassembled WGS sequence"/>
</dbReference>
<reference evidence="2" key="2">
    <citation type="submission" date="2023-05" db="EMBL/GenBank/DDBJ databases">
        <authorList>
            <consortium name="Lawrence Berkeley National Laboratory"/>
            <person name="Steindorff A."/>
            <person name="Hensen N."/>
            <person name="Bonometti L."/>
            <person name="Westerberg I."/>
            <person name="Brannstrom I.O."/>
            <person name="Guillou S."/>
            <person name="Cros-Aarteil S."/>
            <person name="Calhoun S."/>
            <person name="Haridas S."/>
            <person name="Kuo A."/>
            <person name="Mondo S."/>
            <person name="Pangilinan J."/>
            <person name="Riley R."/>
            <person name="Labutti K."/>
            <person name="Andreopoulos B."/>
            <person name="Lipzen A."/>
            <person name="Chen C."/>
            <person name="Yanf M."/>
            <person name="Daum C."/>
            <person name="Ng V."/>
            <person name="Clum A."/>
            <person name="Ohm R."/>
            <person name="Martin F."/>
            <person name="Silar P."/>
            <person name="Natvig D."/>
            <person name="Lalanne C."/>
            <person name="Gautier V."/>
            <person name="Ament-Velasquez S.L."/>
            <person name="Kruys A."/>
            <person name="Hutchinson M.I."/>
            <person name="Powell A.J."/>
            <person name="Barry K."/>
            <person name="Miller A.N."/>
            <person name="Grigoriev I.V."/>
            <person name="Debuchy R."/>
            <person name="Gladieux P."/>
            <person name="Thoren M.H."/>
            <person name="Johannesson H."/>
        </authorList>
    </citation>
    <scope>NUCLEOTIDE SEQUENCE</scope>
    <source>
        <strain evidence="2">CBS 103.79</strain>
    </source>
</reference>
<sequence>MATRLGLLDLNEDVVRLVLDELSPADLGKVSLVHPSLRDLAQRALFSSIHFWLCDERFHRLFGSPMPNPMDNPGLPIIPSLVAAILRRPDLAACVRELWCGGSCWHSRRDGDDDEEVPKLAAREADLQAAVSFVLRQRGLSYRHACAEGLRRGSPDVYLAVLISQLPRLTHLGLSDFF</sequence>
<dbReference type="AlphaFoldDB" id="A0AAN6RS10"/>
<evidence type="ECO:0000313" key="2">
    <source>
        <dbReference type="EMBL" id="KAK3900363.1"/>
    </source>
</evidence>
<name>A0AAN6RS10_9PEZI</name>
<evidence type="ECO:0000313" key="3">
    <source>
        <dbReference type="Proteomes" id="UP001303889"/>
    </source>
</evidence>
<comment type="caution">
    <text evidence="2">The sequence shown here is derived from an EMBL/GenBank/DDBJ whole genome shotgun (WGS) entry which is preliminary data.</text>
</comment>
<feature type="domain" description="F-box" evidence="1">
    <location>
        <begin position="7"/>
        <end position="43"/>
    </location>
</feature>
<proteinExistence type="predicted"/>
<reference evidence="2" key="1">
    <citation type="journal article" date="2023" name="Mol. Phylogenet. Evol.">
        <title>Genome-scale phylogeny and comparative genomics of the fungal order Sordariales.</title>
        <authorList>
            <person name="Hensen N."/>
            <person name="Bonometti L."/>
            <person name="Westerberg I."/>
            <person name="Brannstrom I.O."/>
            <person name="Guillou S."/>
            <person name="Cros-Aarteil S."/>
            <person name="Calhoun S."/>
            <person name="Haridas S."/>
            <person name="Kuo A."/>
            <person name="Mondo S."/>
            <person name="Pangilinan J."/>
            <person name="Riley R."/>
            <person name="LaButti K."/>
            <person name="Andreopoulos B."/>
            <person name="Lipzen A."/>
            <person name="Chen C."/>
            <person name="Yan M."/>
            <person name="Daum C."/>
            <person name="Ng V."/>
            <person name="Clum A."/>
            <person name="Steindorff A."/>
            <person name="Ohm R.A."/>
            <person name="Martin F."/>
            <person name="Silar P."/>
            <person name="Natvig D.O."/>
            <person name="Lalanne C."/>
            <person name="Gautier V."/>
            <person name="Ament-Velasquez S.L."/>
            <person name="Kruys A."/>
            <person name="Hutchinson M.I."/>
            <person name="Powell A.J."/>
            <person name="Barry K."/>
            <person name="Miller A.N."/>
            <person name="Grigoriev I.V."/>
            <person name="Debuchy R."/>
            <person name="Gladieux P."/>
            <person name="Hiltunen Thoren M."/>
            <person name="Johannesson H."/>
        </authorList>
    </citation>
    <scope>NUCLEOTIDE SEQUENCE</scope>
    <source>
        <strain evidence="2">CBS 103.79</strain>
    </source>
</reference>
<dbReference type="Pfam" id="PF00646">
    <property type="entry name" value="F-box"/>
    <property type="match status" value="1"/>
</dbReference>
<accession>A0AAN6RS10</accession>
<evidence type="ECO:0000259" key="1">
    <source>
        <dbReference type="Pfam" id="PF00646"/>
    </source>
</evidence>
<protein>
    <recommendedName>
        <fullName evidence="1">F-box domain-containing protein</fullName>
    </recommendedName>
</protein>
<gene>
    <name evidence="2" type="ORF">C8A05DRAFT_36014</name>
</gene>
<keyword evidence="3" id="KW-1185">Reference proteome</keyword>